<dbReference type="SUPFAM" id="SSF54637">
    <property type="entry name" value="Thioesterase/thiol ester dehydrase-isomerase"/>
    <property type="match status" value="2"/>
</dbReference>
<dbReference type="Gene3D" id="3.10.129.10">
    <property type="entry name" value="Hotdog Thioesterase"/>
    <property type="match status" value="1"/>
</dbReference>
<feature type="domain" description="Acyl-ACP thioesterase-like C-terminal" evidence="2">
    <location>
        <begin position="160"/>
        <end position="219"/>
    </location>
</feature>
<evidence type="ECO:0000259" key="1">
    <source>
        <dbReference type="Pfam" id="PF01643"/>
    </source>
</evidence>
<reference evidence="3" key="1">
    <citation type="journal article" date="2021" name="PeerJ">
        <title>Extensive microbial diversity within the chicken gut microbiome revealed by metagenomics and culture.</title>
        <authorList>
            <person name="Gilroy R."/>
            <person name="Ravi A."/>
            <person name="Getino M."/>
            <person name="Pursley I."/>
            <person name="Horton D.L."/>
            <person name="Alikhan N.F."/>
            <person name="Baker D."/>
            <person name="Gharbi K."/>
            <person name="Hall N."/>
            <person name="Watson M."/>
            <person name="Adriaenssens E.M."/>
            <person name="Foster-Nyarko E."/>
            <person name="Jarju S."/>
            <person name="Secka A."/>
            <person name="Antonio M."/>
            <person name="Oren A."/>
            <person name="Chaudhuri R.R."/>
            <person name="La Ragione R."/>
            <person name="Hildebrand F."/>
            <person name="Pallen M.J."/>
        </authorList>
    </citation>
    <scope>NUCLEOTIDE SEQUENCE</scope>
    <source>
        <strain evidence="3">3436</strain>
    </source>
</reference>
<dbReference type="AlphaFoldDB" id="A0A9D2JFN8"/>
<comment type="caution">
    <text evidence="3">The sequence shown here is derived from an EMBL/GenBank/DDBJ whole genome shotgun (WGS) entry which is preliminary data.</text>
</comment>
<feature type="domain" description="Acyl-ACP thioesterase N-terminal hotdog" evidence="1">
    <location>
        <begin position="7"/>
        <end position="128"/>
    </location>
</feature>
<sequence>MSEAPATWTESFIVYRHDGDHHGNAKPGALLRYGQQIATTHAEAVGLNDELYAATHTAYVLAKLALHVVRTPHVDEKLTLVTQPERCKRAVNKRITRYYDAAGQEVAVLDSRWVLIDTDKRLILRKHPEQFNDQWAEDVPFELPMRMTKADPGDCRPVGEFTATYSRCDMNGHMNNTRYADVLCDALPWEVWDKGEVRDLMIYYHWEIPQGGRCALYTARTGESTYYFYGEREGKSAFEASLTFGE</sequence>
<proteinExistence type="predicted"/>
<name>A0A9D2JFN8_9FIRM</name>
<evidence type="ECO:0000313" key="4">
    <source>
        <dbReference type="Proteomes" id="UP000824031"/>
    </source>
</evidence>
<dbReference type="Proteomes" id="UP000824031">
    <property type="component" value="Unassembled WGS sequence"/>
</dbReference>
<dbReference type="EMBL" id="DXBO01000076">
    <property type="protein sequence ID" value="HIZ48111.1"/>
    <property type="molecule type" value="Genomic_DNA"/>
</dbReference>
<dbReference type="InterPro" id="IPR002864">
    <property type="entry name" value="Acyl-ACP_thioesterase_NHD"/>
</dbReference>
<gene>
    <name evidence="3" type="ORF">H9810_05275</name>
</gene>
<dbReference type="InterPro" id="IPR029069">
    <property type="entry name" value="HotDog_dom_sf"/>
</dbReference>
<evidence type="ECO:0000259" key="2">
    <source>
        <dbReference type="Pfam" id="PF20791"/>
    </source>
</evidence>
<dbReference type="Pfam" id="PF20791">
    <property type="entry name" value="Acyl-ACP_TE_C"/>
    <property type="match status" value="1"/>
</dbReference>
<reference evidence="3" key="2">
    <citation type="submission" date="2021-04" db="EMBL/GenBank/DDBJ databases">
        <authorList>
            <person name="Gilroy R."/>
        </authorList>
    </citation>
    <scope>NUCLEOTIDE SEQUENCE</scope>
    <source>
        <strain evidence="3">3436</strain>
    </source>
</reference>
<dbReference type="Pfam" id="PF01643">
    <property type="entry name" value="Acyl-ACP_TE"/>
    <property type="match status" value="1"/>
</dbReference>
<evidence type="ECO:0000313" key="3">
    <source>
        <dbReference type="EMBL" id="HIZ48111.1"/>
    </source>
</evidence>
<dbReference type="GO" id="GO:0006633">
    <property type="term" value="P:fatty acid biosynthetic process"/>
    <property type="evidence" value="ECO:0007669"/>
    <property type="project" value="InterPro"/>
</dbReference>
<protein>
    <submittedName>
        <fullName evidence="3">Acyl-ACP thioesterase</fullName>
    </submittedName>
</protein>
<dbReference type="GO" id="GO:0016790">
    <property type="term" value="F:thiolester hydrolase activity"/>
    <property type="evidence" value="ECO:0007669"/>
    <property type="project" value="InterPro"/>
</dbReference>
<organism evidence="3 4">
    <name type="scientific">Candidatus Gemmiger excrementavium</name>
    <dbReference type="NCBI Taxonomy" id="2838608"/>
    <lineage>
        <taxon>Bacteria</taxon>
        <taxon>Bacillati</taxon>
        <taxon>Bacillota</taxon>
        <taxon>Clostridia</taxon>
        <taxon>Eubacteriales</taxon>
        <taxon>Gemmiger</taxon>
    </lineage>
</organism>
<dbReference type="InterPro" id="IPR049427">
    <property type="entry name" value="Acyl-ACP_TE_C"/>
</dbReference>
<accession>A0A9D2JFN8</accession>